<protein>
    <submittedName>
        <fullName evidence="1">Uncharacterized protein</fullName>
    </submittedName>
</protein>
<dbReference type="AlphaFoldDB" id="A0A5J4TZE7"/>
<name>A0A5J4TZE7_9EUKA</name>
<organism evidence="1 2">
    <name type="scientific">Streblomastix strix</name>
    <dbReference type="NCBI Taxonomy" id="222440"/>
    <lineage>
        <taxon>Eukaryota</taxon>
        <taxon>Metamonada</taxon>
        <taxon>Preaxostyla</taxon>
        <taxon>Oxymonadida</taxon>
        <taxon>Streblomastigidae</taxon>
        <taxon>Streblomastix</taxon>
    </lineage>
</organism>
<gene>
    <name evidence="1" type="ORF">EZS28_041678</name>
</gene>
<sequence length="178" mass="20457">RDSEVSCSSETLRFVKDSCDDRYCQKPSGHLFVESASYLPPLVAHLRNGNGYQKVEIKDSDIFSQEKELKLLPKLFHIKDSSGIITALKIRENAKKMTTIRCIKTLNYKFAYSLVRVNQVAVQNPHFNDILLNYSVHVCVLNTWIAAKHNLRAEFVPLIREILNTLKCSLEIEVQDFK</sequence>
<accession>A0A5J4TZE7</accession>
<dbReference type="Proteomes" id="UP000324800">
    <property type="component" value="Unassembled WGS sequence"/>
</dbReference>
<comment type="caution">
    <text evidence="1">The sequence shown here is derived from an EMBL/GenBank/DDBJ whole genome shotgun (WGS) entry which is preliminary data.</text>
</comment>
<feature type="non-terminal residue" evidence="1">
    <location>
        <position position="1"/>
    </location>
</feature>
<dbReference type="EMBL" id="SNRW01023723">
    <property type="protein sequence ID" value="KAA6362795.1"/>
    <property type="molecule type" value="Genomic_DNA"/>
</dbReference>
<proteinExistence type="predicted"/>
<reference evidence="1 2" key="1">
    <citation type="submission" date="2019-03" db="EMBL/GenBank/DDBJ databases">
        <title>Single cell metagenomics reveals metabolic interactions within the superorganism composed of flagellate Streblomastix strix and complex community of Bacteroidetes bacteria on its surface.</title>
        <authorList>
            <person name="Treitli S.C."/>
            <person name="Kolisko M."/>
            <person name="Husnik F."/>
            <person name="Keeling P."/>
            <person name="Hampl V."/>
        </authorList>
    </citation>
    <scope>NUCLEOTIDE SEQUENCE [LARGE SCALE GENOMIC DNA]</scope>
    <source>
        <strain evidence="1">ST1C</strain>
    </source>
</reference>
<evidence type="ECO:0000313" key="2">
    <source>
        <dbReference type="Proteomes" id="UP000324800"/>
    </source>
</evidence>
<evidence type="ECO:0000313" key="1">
    <source>
        <dbReference type="EMBL" id="KAA6362795.1"/>
    </source>
</evidence>